<comment type="caution">
    <text evidence="1">The sequence shown here is derived from an EMBL/GenBank/DDBJ whole genome shotgun (WGS) entry which is preliminary data.</text>
</comment>
<dbReference type="PROSITE" id="PS51257">
    <property type="entry name" value="PROKAR_LIPOPROTEIN"/>
    <property type="match status" value="1"/>
</dbReference>
<dbReference type="SUPFAM" id="SSF48695">
    <property type="entry name" value="Multiheme cytochromes"/>
    <property type="match status" value="1"/>
</dbReference>
<name>A0ABV2LSA6_9FLAO</name>
<dbReference type="RefSeq" id="WP_354506794.1">
    <property type="nucleotide sequence ID" value="NZ_JBEPMO010000002.1"/>
</dbReference>
<dbReference type="Proteomes" id="UP001549146">
    <property type="component" value="Unassembled WGS sequence"/>
</dbReference>
<accession>A0ABV2LSA6</accession>
<dbReference type="EMBL" id="JBEPMO010000002">
    <property type="protein sequence ID" value="MET3730974.1"/>
    <property type="molecule type" value="Genomic_DNA"/>
</dbReference>
<reference evidence="1 2" key="1">
    <citation type="submission" date="2024-06" db="EMBL/GenBank/DDBJ databases">
        <title>Genomic Encyclopedia of Type Strains, Phase IV (KMG-IV): sequencing the most valuable type-strain genomes for metagenomic binning, comparative biology and taxonomic classification.</title>
        <authorList>
            <person name="Goeker M."/>
        </authorList>
    </citation>
    <scope>NUCLEOTIDE SEQUENCE [LARGE SCALE GENOMIC DNA]</scope>
    <source>
        <strain evidence="1 2">DSM 29388</strain>
    </source>
</reference>
<keyword evidence="2" id="KW-1185">Reference proteome</keyword>
<proteinExistence type="predicted"/>
<protein>
    <submittedName>
        <fullName evidence="1">Repeat protein (TIGR03806 family)</fullName>
    </submittedName>
</protein>
<evidence type="ECO:0000313" key="1">
    <source>
        <dbReference type="EMBL" id="MET3730974.1"/>
    </source>
</evidence>
<evidence type="ECO:0000313" key="2">
    <source>
        <dbReference type="Proteomes" id="UP001549146"/>
    </source>
</evidence>
<dbReference type="InterPro" id="IPR036280">
    <property type="entry name" value="Multihaem_cyt_sf"/>
</dbReference>
<sequence>MRKLYVLNLSKFLFVLGLLLIIGCSSDNDPGPTDDGEATEVSPVNYNLDAMPYPKLSDYNLFKSPMNNLDPVYGVLPFKPASELFTDYASKTRFVWMPEGAKASYNGDGQIFNFPSGTILVKNFYYQNILPSNTKKIIETRLIIKKGSEWIFANYVWNNEQTEAVFDLEGSFVDLEFSHNGQTKNVFYRIPSSAECMTCHKTAEHAIPIGPKPQNLNFNLNYADGTHNQIDKWEDFGYLDLGTPANINSMVDYQDASKPLNDRFRSYADINCAHCHNETGHCNYLPINLTFTATQDPSQLGLCIEPNIDISGFVGVPVTHIVKPGDPISSNMYQRIKSTEENIRMPMMGRSLQHEEAITLTEQWILSLQGDCN</sequence>
<gene>
    <name evidence="1" type="ORF">ABID46_000533</name>
</gene>
<organism evidence="1 2">
    <name type="scientific">Moheibacter stercoris</name>
    <dbReference type="NCBI Taxonomy" id="1628251"/>
    <lineage>
        <taxon>Bacteria</taxon>
        <taxon>Pseudomonadati</taxon>
        <taxon>Bacteroidota</taxon>
        <taxon>Flavobacteriia</taxon>
        <taxon>Flavobacteriales</taxon>
        <taxon>Weeksellaceae</taxon>
        <taxon>Moheibacter</taxon>
    </lineage>
</organism>